<dbReference type="GO" id="GO:0000156">
    <property type="term" value="F:phosphorelay response regulator activity"/>
    <property type="evidence" value="ECO:0007669"/>
    <property type="project" value="TreeGrafter"/>
</dbReference>
<dbReference type="Pfam" id="PF04397">
    <property type="entry name" value="LytTR"/>
    <property type="match status" value="1"/>
</dbReference>
<dbReference type="SMART" id="SM00448">
    <property type="entry name" value="REC"/>
    <property type="match status" value="1"/>
</dbReference>
<evidence type="ECO:0000259" key="3">
    <source>
        <dbReference type="PROSITE" id="PS50930"/>
    </source>
</evidence>
<dbReference type="PROSITE" id="PS50110">
    <property type="entry name" value="RESPONSE_REGULATORY"/>
    <property type="match status" value="1"/>
</dbReference>
<dbReference type="Pfam" id="PF00072">
    <property type="entry name" value="Response_reg"/>
    <property type="match status" value="1"/>
</dbReference>
<evidence type="ECO:0000259" key="2">
    <source>
        <dbReference type="PROSITE" id="PS50110"/>
    </source>
</evidence>
<evidence type="ECO:0000313" key="5">
    <source>
        <dbReference type="Proteomes" id="UP000598820"/>
    </source>
</evidence>
<dbReference type="SMART" id="SM00850">
    <property type="entry name" value="LytTR"/>
    <property type="match status" value="1"/>
</dbReference>
<reference evidence="4" key="1">
    <citation type="submission" date="2020-09" db="EMBL/GenBank/DDBJ databases">
        <authorList>
            <person name="Kim M.K."/>
        </authorList>
    </citation>
    <scope>NUCLEOTIDE SEQUENCE</scope>
    <source>
        <strain evidence="4">BT702</strain>
    </source>
</reference>
<proteinExistence type="predicted"/>
<dbReference type="SUPFAM" id="SSF52172">
    <property type="entry name" value="CheY-like"/>
    <property type="match status" value="1"/>
</dbReference>
<dbReference type="EMBL" id="JACWZY010000034">
    <property type="protein sequence ID" value="MBD2704603.1"/>
    <property type="molecule type" value="Genomic_DNA"/>
</dbReference>
<organism evidence="4 5">
    <name type="scientific">Spirosoma profusum</name>
    <dbReference type="NCBI Taxonomy" id="2771354"/>
    <lineage>
        <taxon>Bacteria</taxon>
        <taxon>Pseudomonadati</taxon>
        <taxon>Bacteroidota</taxon>
        <taxon>Cytophagia</taxon>
        <taxon>Cytophagales</taxon>
        <taxon>Cytophagaceae</taxon>
        <taxon>Spirosoma</taxon>
    </lineage>
</organism>
<dbReference type="InterPro" id="IPR011006">
    <property type="entry name" value="CheY-like_superfamily"/>
</dbReference>
<dbReference type="RefSeq" id="WP_190891311.1">
    <property type="nucleotide sequence ID" value="NZ_JACWZY010000034.1"/>
</dbReference>
<dbReference type="PROSITE" id="PS50930">
    <property type="entry name" value="HTH_LYTTR"/>
    <property type="match status" value="1"/>
</dbReference>
<dbReference type="GO" id="GO:0003677">
    <property type="term" value="F:DNA binding"/>
    <property type="evidence" value="ECO:0007669"/>
    <property type="project" value="InterPro"/>
</dbReference>
<dbReference type="PANTHER" id="PTHR45526">
    <property type="entry name" value="TRANSCRIPTIONAL REGULATORY PROTEIN DPIA"/>
    <property type="match status" value="1"/>
</dbReference>
<keyword evidence="1" id="KW-0597">Phosphoprotein</keyword>
<dbReference type="Gene3D" id="2.40.50.1020">
    <property type="entry name" value="LytTr DNA-binding domain"/>
    <property type="match status" value="1"/>
</dbReference>
<dbReference type="PANTHER" id="PTHR45526:SF1">
    <property type="entry name" value="TRANSCRIPTIONAL REGULATORY PROTEIN DCUR-RELATED"/>
    <property type="match status" value="1"/>
</dbReference>
<accession>A0A926Y109</accession>
<keyword evidence="5" id="KW-1185">Reference proteome</keyword>
<protein>
    <submittedName>
        <fullName evidence="4">Response regulator transcription factor</fullName>
    </submittedName>
</protein>
<evidence type="ECO:0000313" key="4">
    <source>
        <dbReference type="EMBL" id="MBD2704603.1"/>
    </source>
</evidence>
<feature type="domain" description="HTH LytTR-type" evidence="3">
    <location>
        <begin position="141"/>
        <end position="240"/>
    </location>
</feature>
<dbReference type="InterPro" id="IPR001789">
    <property type="entry name" value="Sig_transdc_resp-reg_receiver"/>
</dbReference>
<comment type="caution">
    <text evidence="4">The sequence shown here is derived from an EMBL/GenBank/DDBJ whole genome shotgun (WGS) entry which is preliminary data.</text>
</comment>
<name>A0A926Y109_9BACT</name>
<sequence length="243" mass="27960">MNLRCLLVDDEPPALDVLEIYIESVEGLTVAARCENALQAFQVLQQQPIDLMFLDITMPKLLGTDFLRSLHNPPQVIITTAYREYALDGYELDVVDYLLKPIPLDRFLRAVGKVLKKNGKLETPFQLPEKESPPQMSEGCLFFRADRKLIKVFTNEILYIESLRDYVRIITTTSKPLIVKQSISTLEAMLPTNQFVRIHRSFITAISYIKSYTPRHVEVGSQELPIGRLYQKDVERILQISFK</sequence>
<dbReference type="InterPro" id="IPR007492">
    <property type="entry name" value="LytTR_DNA-bd_dom"/>
</dbReference>
<gene>
    <name evidence="4" type="ORF">IC229_28450</name>
</gene>
<feature type="modified residue" description="4-aspartylphosphate" evidence="1">
    <location>
        <position position="55"/>
    </location>
</feature>
<dbReference type="Gene3D" id="3.40.50.2300">
    <property type="match status" value="1"/>
</dbReference>
<dbReference type="Proteomes" id="UP000598820">
    <property type="component" value="Unassembled WGS sequence"/>
</dbReference>
<dbReference type="InterPro" id="IPR051271">
    <property type="entry name" value="2C-system_Tx_regulators"/>
</dbReference>
<feature type="domain" description="Response regulatory" evidence="2">
    <location>
        <begin position="4"/>
        <end position="115"/>
    </location>
</feature>
<evidence type="ECO:0000256" key="1">
    <source>
        <dbReference type="PROSITE-ProRule" id="PRU00169"/>
    </source>
</evidence>
<dbReference type="AlphaFoldDB" id="A0A926Y109"/>